<name>A0ABW7QFX4_9ACTN</name>
<sequence>MPGHLLHEGITIVCPHGGNGRLTPSSTLLVGGQKAAVAQDPTTVSGCAFNVGGTPSPCLRVEWQRAATKVTAGGKAVLLSDSVALCVNAAGAPQGTARVSGFQTKVKAI</sequence>
<dbReference type="EMBL" id="JBIRGQ010000001">
    <property type="protein sequence ID" value="MFH8543852.1"/>
    <property type="molecule type" value="Genomic_DNA"/>
</dbReference>
<keyword evidence="2" id="KW-1185">Reference proteome</keyword>
<evidence type="ECO:0008006" key="3">
    <source>
        <dbReference type="Google" id="ProtNLM"/>
    </source>
</evidence>
<accession>A0ABW7QFX4</accession>
<dbReference type="Proteomes" id="UP001610818">
    <property type="component" value="Unassembled WGS sequence"/>
</dbReference>
<proteinExistence type="predicted"/>
<dbReference type="RefSeq" id="WP_397707078.1">
    <property type="nucleotide sequence ID" value="NZ_JBIRGN010000001.1"/>
</dbReference>
<evidence type="ECO:0000313" key="2">
    <source>
        <dbReference type="Proteomes" id="UP001610818"/>
    </source>
</evidence>
<gene>
    <name evidence="1" type="ORF">ACH4F9_02425</name>
</gene>
<comment type="caution">
    <text evidence="1">The sequence shown here is derived from an EMBL/GenBank/DDBJ whole genome shotgun (WGS) entry which is preliminary data.</text>
</comment>
<protein>
    <recommendedName>
        <fullName evidence="3">DUF4280 domain-containing protein</fullName>
    </recommendedName>
</protein>
<evidence type="ECO:0000313" key="1">
    <source>
        <dbReference type="EMBL" id="MFH8543852.1"/>
    </source>
</evidence>
<reference evidence="1 2" key="1">
    <citation type="submission" date="2024-10" db="EMBL/GenBank/DDBJ databases">
        <title>The Natural Products Discovery Center: Release of the First 8490 Sequenced Strains for Exploring Actinobacteria Biosynthetic Diversity.</title>
        <authorList>
            <person name="Kalkreuter E."/>
            <person name="Kautsar S.A."/>
            <person name="Yang D."/>
            <person name="Bader C.D."/>
            <person name="Teijaro C.N."/>
            <person name="Fluegel L."/>
            <person name="Davis C.M."/>
            <person name="Simpson J.R."/>
            <person name="Lauterbach L."/>
            <person name="Steele A.D."/>
            <person name="Gui C."/>
            <person name="Meng S."/>
            <person name="Li G."/>
            <person name="Viehrig K."/>
            <person name="Ye F."/>
            <person name="Su P."/>
            <person name="Kiefer A.F."/>
            <person name="Nichols A."/>
            <person name="Cepeda A.J."/>
            <person name="Yan W."/>
            <person name="Fan B."/>
            <person name="Jiang Y."/>
            <person name="Adhikari A."/>
            <person name="Zheng C.-J."/>
            <person name="Schuster L."/>
            <person name="Cowan T.M."/>
            <person name="Smanski M.J."/>
            <person name="Chevrette M.G."/>
            <person name="De Carvalho L.P.S."/>
            <person name="Shen B."/>
        </authorList>
    </citation>
    <scope>NUCLEOTIDE SEQUENCE [LARGE SCALE GENOMIC DNA]</scope>
    <source>
        <strain evidence="1 2">NPDC017990</strain>
    </source>
</reference>
<organism evidence="1 2">
    <name type="scientific">Streptomyces longisporoflavus</name>
    <dbReference type="NCBI Taxonomy" id="28044"/>
    <lineage>
        <taxon>Bacteria</taxon>
        <taxon>Bacillati</taxon>
        <taxon>Actinomycetota</taxon>
        <taxon>Actinomycetes</taxon>
        <taxon>Kitasatosporales</taxon>
        <taxon>Streptomycetaceae</taxon>
        <taxon>Streptomyces</taxon>
    </lineage>
</organism>